<evidence type="ECO:0000256" key="1">
    <source>
        <dbReference type="ARBA" id="ARBA00004236"/>
    </source>
</evidence>
<feature type="transmembrane region" description="Helical" evidence="8">
    <location>
        <begin position="55"/>
        <end position="76"/>
    </location>
</feature>
<evidence type="ECO:0000259" key="9">
    <source>
        <dbReference type="Pfam" id="PF18967"/>
    </source>
</evidence>
<reference evidence="11" key="1">
    <citation type="submission" date="2023-07" db="EMBL/GenBank/DDBJ databases">
        <authorList>
            <person name="Yue Y."/>
        </authorList>
    </citation>
    <scope>NUCLEOTIDE SEQUENCE [LARGE SCALE GENOMIC DNA]</scope>
    <source>
        <strain evidence="11">2Y89</strain>
    </source>
</reference>
<organism evidence="10 11">
    <name type="scientific">Winogradskyella vincentii</name>
    <dbReference type="NCBI Taxonomy" id="2877122"/>
    <lineage>
        <taxon>Bacteria</taxon>
        <taxon>Pseudomonadati</taxon>
        <taxon>Bacteroidota</taxon>
        <taxon>Flavobacteriia</taxon>
        <taxon>Flavobacteriales</taxon>
        <taxon>Flavobacteriaceae</taxon>
        <taxon>Winogradskyella</taxon>
    </lineage>
</organism>
<evidence type="ECO:0000313" key="10">
    <source>
        <dbReference type="EMBL" id="MCA0153068.1"/>
    </source>
</evidence>
<accession>A0ABS7XZI0</accession>
<sequence length="168" mass="19859">MAQDPNNYWEQLERLEKLIKNSEFKAGVVFSFHSLILGLFIDRLNEFKDILVEDIFLLIVTICWIILVSISVFYCFRCFKPAMEMNYDRNVFFFMDVINRFENVDEFTKEIIKVCGSKDELYQKLAEQIHAESKIIDAKFKNVQKSILFFTISVIFALIFALYLAIFS</sequence>
<dbReference type="InterPro" id="IPR043760">
    <property type="entry name" value="PycTM_dom"/>
</dbReference>
<feature type="domain" description="Pycsar effector protein" evidence="9">
    <location>
        <begin position="8"/>
        <end position="164"/>
    </location>
</feature>
<evidence type="ECO:0000256" key="3">
    <source>
        <dbReference type="ARBA" id="ARBA00022692"/>
    </source>
</evidence>
<keyword evidence="11" id="KW-1185">Reference proteome</keyword>
<feature type="transmembrane region" description="Helical" evidence="8">
    <location>
        <begin position="147"/>
        <end position="166"/>
    </location>
</feature>
<feature type="transmembrane region" description="Helical" evidence="8">
    <location>
        <begin position="24"/>
        <end position="43"/>
    </location>
</feature>
<keyword evidence="6" id="KW-0051">Antiviral defense</keyword>
<dbReference type="Pfam" id="PF18967">
    <property type="entry name" value="PycTM"/>
    <property type="match status" value="1"/>
</dbReference>
<dbReference type="RefSeq" id="WP_224477996.1">
    <property type="nucleotide sequence ID" value="NZ_JAIUJS010000003.1"/>
</dbReference>
<keyword evidence="2" id="KW-1003">Cell membrane</keyword>
<keyword evidence="3 8" id="KW-0812">Transmembrane</keyword>
<evidence type="ECO:0000256" key="2">
    <source>
        <dbReference type="ARBA" id="ARBA00022475"/>
    </source>
</evidence>
<name>A0ABS7XZI0_9FLAO</name>
<evidence type="ECO:0000256" key="6">
    <source>
        <dbReference type="ARBA" id="ARBA00023118"/>
    </source>
</evidence>
<dbReference type="Proteomes" id="UP001198402">
    <property type="component" value="Unassembled WGS sequence"/>
</dbReference>
<comment type="caution">
    <text evidence="10">The sequence shown here is derived from an EMBL/GenBank/DDBJ whole genome shotgun (WGS) entry which is preliminary data.</text>
</comment>
<evidence type="ECO:0000256" key="4">
    <source>
        <dbReference type="ARBA" id="ARBA00022741"/>
    </source>
</evidence>
<evidence type="ECO:0000256" key="7">
    <source>
        <dbReference type="ARBA" id="ARBA00023136"/>
    </source>
</evidence>
<gene>
    <name evidence="10" type="ORF">LBV24_07560</name>
</gene>
<protein>
    <submittedName>
        <fullName evidence="10">DUF5706 domain-containing protein</fullName>
    </submittedName>
</protein>
<evidence type="ECO:0000256" key="8">
    <source>
        <dbReference type="SAM" id="Phobius"/>
    </source>
</evidence>
<comment type="subcellular location">
    <subcellularLocation>
        <location evidence="1">Cell membrane</location>
    </subcellularLocation>
</comment>
<evidence type="ECO:0000256" key="5">
    <source>
        <dbReference type="ARBA" id="ARBA00022989"/>
    </source>
</evidence>
<keyword evidence="7 8" id="KW-0472">Membrane</keyword>
<keyword evidence="4" id="KW-0547">Nucleotide-binding</keyword>
<keyword evidence="5 8" id="KW-1133">Transmembrane helix</keyword>
<proteinExistence type="predicted"/>
<evidence type="ECO:0000313" key="11">
    <source>
        <dbReference type="Proteomes" id="UP001198402"/>
    </source>
</evidence>
<dbReference type="EMBL" id="JAIUJS010000003">
    <property type="protein sequence ID" value="MCA0153068.1"/>
    <property type="molecule type" value="Genomic_DNA"/>
</dbReference>